<dbReference type="Proteomes" id="UP001163105">
    <property type="component" value="Unassembled WGS sequence"/>
</dbReference>
<dbReference type="InterPro" id="IPR013785">
    <property type="entry name" value="Aldolase_TIM"/>
</dbReference>
<keyword evidence="4" id="KW-0223">Dioxygenase</keyword>
<dbReference type="SUPFAM" id="SSF51412">
    <property type="entry name" value="Inosine monophosphate dehydrogenase (IMPDH)"/>
    <property type="match status" value="1"/>
</dbReference>
<evidence type="ECO:0000313" key="5">
    <source>
        <dbReference type="Proteomes" id="UP001163105"/>
    </source>
</evidence>
<evidence type="ECO:0000256" key="2">
    <source>
        <dbReference type="ARBA" id="ARBA00022643"/>
    </source>
</evidence>
<keyword evidence="1" id="KW-0285">Flavoprotein</keyword>
<gene>
    <name evidence="4" type="primary">ncd2</name>
    <name evidence="4" type="ORF">O9K51_06231</name>
</gene>
<dbReference type="PANTHER" id="PTHR32332:SF34">
    <property type="entry name" value="2-NITROPROPANE DIOXYGENASE FAMILY, PUTATIVE-RELATED"/>
    <property type="match status" value="1"/>
</dbReference>
<dbReference type="CDD" id="cd04730">
    <property type="entry name" value="NPD_like"/>
    <property type="match status" value="1"/>
</dbReference>
<dbReference type="GO" id="GO:0051213">
    <property type="term" value="F:dioxygenase activity"/>
    <property type="evidence" value="ECO:0007669"/>
    <property type="project" value="UniProtKB-KW"/>
</dbReference>
<dbReference type="GO" id="GO:0018580">
    <property type="term" value="F:nitronate monooxygenase activity"/>
    <property type="evidence" value="ECO:0007669"/>
    <property type="project" value="InterPro"/>
</dbReference>
<dbReference type="Gene3D" id="3.20.20.70">
    <property type="entry name" value="Aldolase class I"/>
    <property type="match status" value="1"/>
</dbReference>
<sequence>MTTSRRLQEWFPWTASPAVCNGPMLGVVSPALATEVTKAGGIGFLASVFDLSPDSPQLGKLDADLREARALLGDADGSPVRVGVSVITGHGSVSHFAATTLPVLARHRPAAVWLFAPAEDVKPHAAIVAAVREALGRPGEEQQQGTGGGGGGGGPRVFVQVGNVAAAREAVRDGADVVVCQGVDAGGHQFTKGAGVVSLVPEVRAMLAREEEFRGREVAVLAAGGIVDEAGAAAAMALGAEGIVMGTRLTAFIQFTVAKESIYPDFRKKIVLETVDGGATTFKSTFNDRINNNPLWRPPYDGRAITTAIHEKFLAGVSLEECQRILKEEYAAEDSAKLIGTWAGTGVGLVTKPQATGDIVREVREGAKERIRSLAGSL</sequence>
<dbReference type="Pfam" id="PF03060">
    <property type="entry name" value="NMO"/>
    <property type="match status" value="1"/>
</dbReference>
<evidence type="ECO:0000256" key="1">
    <source>
        <dbReference type="ARBA" id="ARBA00022630"/>
    </source>
</evidence>
<organism evidence="4 5">
    <name type="scientific">Purpureocillium lavendulum</name>
    <dbReference type="NCBI Taxonomy" id="1247861"/>
    <lineage>
        <taxon>Eukaryota</taxon>
        <taxon>Fungi</taxon>
        <taxon>Dikarya</taxon>
        <taxon>Ascomycota</taxon>
        <taxon>Pezizomycotina</taxon>
        <taxon>Sordariomycetes</taxon>
        <taxon>Hypocreomycetidae</taxon>
        <taxon>Hypocreales</taxon>
        <taxon>Ophiocordycipitaceae</taxon>
        <taxon>Purpureocillium</taxon>
    </lineage>
</organism>
<evidence type="ECO:0000313" key="4">
    <source>
        <dbReference type="EMBL" id="KAJ6440441.1"/>
    </source>
</evidence>
<keyword evidence="2" id="KW-0288">FMN</keyword>
<dbReference type="AlphaFoldDB" id="A0AB34FPZ5"/>
<dbReference type="EMBL" id="JAQHRD010000005">
    <property type="protein sequence ID" value="KAJ6440441.1"/>
    <property type="molecule type" value="Genomic_DNA"/>
</dbReference>
<proteinExistence type="predicted"/>
<dbReference type="InterPro" id="IPR004136">
    <property type="entry name" value="NMO"/>
</dbReference>
<name>A0AB34FPZ5_9HYPO</name>
<accession>A0AB34FPZ5</accession>
<keyword evidence="5" id="KW-1185">Reference proteome</keyword>
<comment type="caution">
    <text evidence="4">The sequence shown here is derived from an EMBL/GenBank/DDBJ whole genome shotgun (WGS) entry which is preliminary data.</text>
</comment>
<dbReference type="PANTHER" id="PTHR32332">
    <property type="entry name" value="2-NITROPROPANE DIOXYGENASE"/>
    <property type="match status" value="1"/>
</dbReference>
<evidence type="ECO:0000256" key="3">
    <source>
        <dbReference type="ARBA" id="ARBA00023002"/>
    </source>
</evidence>
<protein>
    <submittedName>
        <fullName evidence="4">2-nitropropane dioxygenase</fullName>
    </submittedName>
</protein>
<reference evidence="4" key="1">
    <citation type="submission" date="2023-01" db="EMBL/GenBank/DDBJ databases">
        <title>The growth and conidiation of Purpureocillium lavendulum are regulated by nitrogen source and histone H3K14 acetylation.</title>
        <authorList>
            <person name="Tang P."/>
            <person name="Han J."/>
            <person name="Zhang C."/>
            <person name="Tang P."/>
            <person name="Qi F."/>
            <person name="Zhang K."/>
            <person name="Liang L."/>
        </authorList>
    </citation>
    <scope>NUCLEOTIDE SEQUENCE</scope>
    <source>
        <strain evidence="4">YMF1.00683</strain>
    </source>
</reference>
<keyword evidence="3" id="KW-0560">Oxidoreductase</keyword>